<dbReference type="EMBL" id="BOOU01000096">
    <property type="protein sequence ID" value="GII81362.1"/>
    <property type="molecule type" value="Genomic_DNA"/>
</dbReference>
<comment type="caution">
    <text evidence="1">The sequence shown here is derived from an EMBL/GenBank/DDBJ whole genome shotgun (WGS) entry which is preliminary data.</text>
</comment>
<name>A0A919R818_9ACTN</name>
<organism evidence="1 2">
    <name type="scientific">Sphaerisporangium rufum</name>
    <dbReference type="NCBI Taxonomy" id="1381558"/>
    <lineage>
        <taxon>Bacteria</taxon>
        <taxon>Bacillati</taxon>
        <taxon>Actinomycetota</taxon>
        <taxon>Actinomycetes</taxon>
        <taxon>Streptosporangiales</taxon>
        <taxon>Streptosporangiaceae</taxon>
        <taxon>Sphaerisporangium</taxon>
    </lineage>
</organism>
<gene>
    <name evidence="1" type="ORF">Sru01_63440</name>
</gene>
<evidence type="ECO:0000313" key="2">
    <source>
        <dbReference type="Proteomes" id="UP000655287"/>
    </source>
</evidence>
<sequence length="81" mass="8789">MGGRPDGRAPRRWAVGGQAAEVLLLLLPLDEEEPADEAAAGSFLAVEPESDPVPEDEELEEDEPLALVVVLEELEERLSVR</sequence>
<protein>
    <submittedName>
        <fullName evidence="1">Uncharacterized protein</fullName>
    </submittedName>
</protein>
<reference evidence="1" key="1">
    <citation type="submission" date="2021-01" db="EMBL/GenBank/DDBJ databases">
        <title>Whole genome shotgun sequence of Sphaerisporangium rufum NBRC 109079.</title>
        <authorList>
            <person name="Komaki H."/>
            <person name="Tamura T."/>
        </authorList>
    </citation>
    <scope>NUCLEOTIDE SEQUENCE</scope>
    <source>
        <strain evidence="1">NBRC 109079</strain>
    </source>
</reference>
<proteinExistence type="predicted"/>
<dbReference type="AlphaFoldDB" id="A0A919R818"/>
<accession>A0A919R818</accession>
<evidence type="ECO:0000313" key="1">
    <source>
        <dbReference type="EMBL" id="GII81362.1"/>
    </source>
</evidence>
<dbReference type="Proteomes" id="UP000655287">
    <property type="component" value="Unassembled WGS sequence"/>
</dbReference>
<keyword evidence="2" id="KW-1185">Reference proteome</keyword>